<evidence type="ECO:0000313" key="9">
    <source>
        <dbReference type="EMBL" id="ENU25483.1"/>
    </source>
</evidence>
<dbReference type="Gene3D" id="2.40.160.60">
    <property type="entry name" value="Outer membrane protein transport protein (OMPP1/FadL/TodX)"/>
    <property type="match status" value="1"/>
</dbReference>
<evidence type="ECO:0000256" key="4">
    <source>
        <dbReference type="ARBA" id="ARBA00022692"/>
    </source>
</evidence>
<evidence type="ECO:0000256" key="5">
    <source>
        <dbReference type="ARBA" id="ARBA00022729"/>
    </source>
</evidence>
<comment type="similarity">
    <text evidence="2">Belongs to the OmpP1/FadL family.</text>
</comment>
<evidence type="ECO:0000256" key="6">
    <source>
        <dbReference type="ARBA" id="ARBA00023136"/>
    </source>
</evidence>
<feature type="chain" id="PRO_5045553854" description="Long-chain fatty acid transporter" evidence="8">
    <location>
        <begin position="23"/>
        <end position="510"/>
    </location>
</feature>
<dbReference type="SUPFAM" id="SSF56935">
    <property type="entry name" value="Porins"/>
    <property type="match status" value="1"/>
</dbReference>
<dbReference type="EMBL" id="APOJ01000032">
    <property type="protein sequence ID" value="ENU25483.1"/>
    <property type="molecule type" value="Genomic_DNA"/>
</dbReference>
<comment type="subcellular location">
    <subcellularLocation>
        <location evidence="1">Cell outer membrane</location>
        <topology evidence="1">Multi-pass membrane protein</topology>
    </subcellularLocation>
</comment>
<dbReference type="PANTHER" id="PTHR35093:SF8">
    <property type="entry name" value="OUTER MEMBRANE PROTEIN NMB0088-RELATED"/>
    <property type="match status" value="1"/>
</dbReference>
<keyword evidence="7" id="KW-0998">Cell outer membrane</keyword>
<protein>
    <recommendedName>
        <fullName evidence="11">Long-chain fatty acid transporter</fullName>
    </recommendedName>
</protein>
<gene>
    <name evidence="9" type="ORF">F992_03220</name>
</gene>
<keyword evidence="6" id="KW-0472">Membrane</keyword>
<dbReference type="RefSeq" id="WP_004664575.1">
    <property type="nucleotide sequence ID" value="NZ_BMDV01000004.1"/>
</dbReference>
<dbReference type="Proteomes" id="UP000013190">
    <property type="component" value="Unassembled WGS sequence"/>
</dbReference>
<keyword evidence="3" id="KW-1134">Transmembrane beta strand</keyword>
<reference evidence="9 10" key="2">
    <citation type="journal article" date="2016" name="Int. J. Syst. Evol. Microbiol.">
        <title>Taxonomy of haemolytic and/or proteolytic strains of the genus Acinetobacter with the proposal of Acinetobacter courvalinii sp. nov. (genomic species 14 sensu Bouvet &amp; Jeanjean), Acinetobacter dispersus sp. nov. (genomic species 17), Acinetobacter modestus sp. nov., Acinetobacter proteolyticus sp. nov. and Acinetobacter vivianii sp. nov.</title>
        <authorList>
            <person name="Nemec A."/>
            <person name="Radolfova-Krizova L."/>
            <person name="Maixnerova M."/>
            <person name="Vrestiakova E."/>
            <person name="Jezek P."/>
            <person name="Sedo O."/>
        </authorList>
    </citation>
    <scope>NUCLEOTIDE SEQUENCE [LARGE SCALE GENOMIC DNA]</scope>
    <source>
        <strain evidence="9 10">NIPH 236</strain>
    </source>
</reference>
<evidence type="ECO:0000256" key="7">
    <source>
        <dbReference type="ARBA" id="ARBA00023237"/>
    </source>
</evidence>
<organism evidence="9 10">
    <name type="scientific">Acinetobacter modestus</name>
    <dbReference type="NCBI Taxonomy" id="1776740"/>
    <lineage>
        <taxon>Bacteria</taxon>
        <taxon>Pseudomonadati</taxon>
        <taxon>Pseudomonadota</taxon>
        <taxon>Gammaproteobacteria</taxon>
        <taxon>Moraxellales</taxon>
        <taxon>Moraxellaceae</taxon>
        <taxon>Acinetobacter</taxon>
    </lineage>
</organism>
<reference evidence="10" key="1">
    <citation type="submission" date="2013-02" db="EMBL/GenBank/DDBJ databases">
        <title>The Genome Sequence of Acinetobacter sp. NIPH 236.</title>
        <authorList>
            <consortium name="The Broad Institute Genome Sequencing Platform"/>
            <consortium name="The Broad Institute Genome Sequencing Center for Infectious Disease"/>
            <person name="Cerqueira G."/>
            <person name="Feldgarden M."/>
            <person name="Courvalin P."/>
            <person name="Perichon B."/>
            <person name="Grillot-Courvalin C."/>
            <person name="Clermont D."/>
            <person name="Rocha E."/>
            <person name="Yoon E.-J."/>
            <person name="Nemec A."/>
            <person name="Walker B."/>
            <person name="Young S.K."/>
            <person name="Zeng Q."/>
            <person name="Gargeya S."/>
            <person name="Fitzgerald M."/>
            <person name="Haas B."/>
            <person name="Abouelleil A."/>
            <person name="Alvarado L."/>
            <person name="Arachchi H.M."/>
            <person name="Berlin A.M."/>
            <person name="Chapman S.B."/>
            <person name="Dewar J."/>
            <person name="Goldberg J."/>
            <person name="Griggs A."/>
            <person name="Gujja S."/>
            <person name="Hansen M."/>
            <person name="Howarth C."/>
            <person name="Imamovic A."/>
            <person name="Larimer J."/>
            <person name="McCowan C."/>
            <person name="Murphy C."/>
            <person name="Neiman D."/>
            <person name="Pearson M."/>
            <person name="Priest M."/>
            <person name="Roberts A."/>
            <person name="Saif S."/>
            <person name="Shea T."/>
            <person name="Sisk P."/>
            <person name="Sykes S."/>
            <person name="Wortman J."/>
            <person name="Nusbaum C."/>
            <person name="Birren B."/>
        </authorList>
    </citation>
    <scope>NUCLEOTIDE SEQUENCE [LARGE SCALE GENOMIC DNA]</scope>
    <source>
        <strain evidence="10">NIPH 236</strain>
    </source>
</reference>
<keyword evidence="4" id="KW-0812">Transmembrane</keyword>
<evidence type="ECO:0000256" key="2">
    <source>
        <dbReference type="ARBA" id="ARBA00008163"/>
    </source>
</evidence>
<evidence type="ECO:0008006" key="11">
    <source>
        <dbReference type="Google" id="ProtNLM"/>
    </source>
</evidence>
<proteinExistence type="inferred from homology"/>
<keyword evidence="5 8" id="KW-0732">Signal</keyword>
<keyword evidence="10" id="KW-1185">Reference proteome</keyword>
<dbReference type="InterPro" id="IPR005017">
    <property type="entry name" value="OMPP1/FadL/TodX"/>
</dbReference>
<evidence type="ECO:0000313" key="10">
    <source>
        <dbReference type="Proteomes" id="UP000013190"/>
    </source>
</evidence>
<dbReference type="PANTHER" id="PTHR35093">
    <property type="entry name" value="OUTER MEMBRANE PROTEIN NMB0088-RELATED"/>
    <property type="match status" value="1"/>
</dbReference>
<dbReference type="GeneID" id="92836562"/>
<feature type="signal peptide" evidence="8">
    <location>
        <begin position="1"/>
        <end position="22"/>
    </location>
</feature>
<evidence type="ECO:0000256" key="8">
    <source>
        <dbReference type="SAM" id="SignalP"/>
    </source>
</evidence>
<evidence type="ECO:0000256" key="3">
    <source>
        <dbReference type="ARBA" id="ARBA00022452"/>
    </source>
</evidence>
<comment type="caution">
    <text evidence="9">The sequence shown here is derived from an EMBL/GenBank/DDBJ whole genome shotgun (WGS) entry which is preliminary data.</text>
</comment>
<name>A0ABP2TTP9_9GAMM</name>
<sequence length="510" mass="54376">MKLKHLSTAMILATLPATGVFAAALDRSGQSMSAFFQPGNYFEAGLSVLDPTVEGQEAGKTPAPHDQIKDMADDYYFPTAAVKVQFNDKFSFGLLYDQPFGAAATYSGNNIFVANGADKAFSPALEDVIMARAKPTFDALTAEQRVGLAVSKQLQTAGVDLTTAAGQALLKTKTGETLAVYNANTDIGRLTKATIDNGILQGVTQQYRDAINKADTTVQGVKGATSVDVDTESLSMVFGFSPIKNITLYAGPVYQLVKGDISLRGSAYSVYNGYDLHIKNTDGWGWLAGAAYQIPEIALKASLTYRSEIDHDVKNATETGYEAIGALYPTEVAAIKNGSGTTTVTTPQSVNIDLQSGIMADTVAFANIRWVNWKDFAVQPYKFGQISKLATAATGGKGFNLVEYSDDQYSVTAGVGRKLNEKWAGNVSVGWDSGAGNPVTTLGPTEGYWNLGVGMQYSPASNYFIAGGVKYFWLGDAKAQSGADAGTDAYLAEFKDNHAIAYGMKIGYRF</sequence>
<accession>A0ABP2TTP9</accession>
<evidence type="ECO:0000256" key="1">
    <source>
        <dbReference type="ARBA" id="ARBA00004571"/>
    </source>
</evidence>